<organism evidence="3 4">
    <name type="scientific">Candidatus Paracaedimonas acanthamoebae</name>
    <dbReference type="NCBI Taxonomy" id="244581"/>
    <lineage>
        <taxon>Bacteria</taxon>
        <taxon>Pseudomonadati</taxon>
        <taxon>Pseudomonadota</taxon>
        <taxon>Alphaproteobacteria</taxon>
        <taxon>Holosporales</taxon>
        <taxon>Caedimonadaceae</taxon>
        <taxon>Candidatus Paracaedimonas</taxon>
    </lineage>
</organism>
<reference evidence="3" key="1">
    <citation type="submission" date="2021-02" db="EMBL/GenBank/DDBJ databases">
        <title>Thiocyanate and organic carbon inputs drive convergent selection for specific autotrophic Afipia and Thiobacillus strains within complex microbiomes.</title>
        <authorList>
            <person name="Huddy R.J."/>
            <person name="Sachdeva R."/>
            <person name="Kadzinga F."/>
            <person name="Kantor R.S."/>
            <person name="Harrison S.T.L."/>
            <person name="Banfield J.F."/>
        </authorList>
    </citation>
    <scope>NUCLEOTIDE SEQUENCE</scope>
    <source>
        <strain evidence="3">SCN18_10_11_15_R4_P_38_20</strain>
    </source>
</reference>
<evidence type="ECO:0000256" key="2">
    <source>
        <dbReference type="SAM" id="SignalP"/>
    </source>
</evidence>
<feature type="region of interest" description="Disordered" evidence="1">
    <location>
        <begin position="324"/>
        <end position="361"/>
    </location>
</feature>
<evidence type="ECO:0000313" key="3">
    <source>
        <dbReference type="EMBL" id="MBN9413335.1"/>
    </source>
</evidence>
<dbReference type="AlphaFoldDB" id="A0A8J7TTX2"/>
<proteinExistence type="predicted"/>
<accession>A0A8J7TTX2</accession>
<name>A0A8J7TTX2_9PROT</name>
<evidence type="ECO:0000256" key="1">
    <source>
        <dbReference type="SAM" id="MobiDB-lite"/>
    </source>
</evidence>
<evidence type="ECO:0000313" key="4">
    <source>
        <dbReference type="Proteomes" id="UP000664414"/>
    </source>
</evidence>
<keyword evidence="2" id="KW-0732">Signal</keyword>
<sequence>MRKILPFLFVLAFCFSSLAKASSQEILEDRKTEQNTSYWKGQIKRLSYGALALGASYAASSLTEIEEIPHTLSMIGAYYISTSLMTFVREGLNWYGESVAKAQHTPAGKGKRLTSQQSQKLDQTMQEKKRVFGVFLRQSQNLINATLKLSALYIHFHHTDSIDIVNTTLLASLLGGLIYNLNELRYTHTIGQARRDIPILGILDGYCESLLAHKLFSDWSNRPKAQWYHQDFQVSPEYILTKSTPIFPSEWAFHRLLQIHGDVQIVGNIFQIFRNTIHSFHSYLKQSPQIIERHIEKSVMAPSSLRQKKHPPLPQLLLPTDPLPLSIPSSRETPSSSLPQLLGNQEEQTLPPKKNKIKRRGTPWIQPAIAAPSLLAQAPAAVPTQLDKQRQDALTRIQKYRQSRTVKEAKIDQEIDHLLAFLSNAHLENSGHGKRAIILEFEAGNRFRILFEPPHEQNKASSNVYKGYRKTRVLDALQVGYLYGWNENKITEFMDTHHINRFYNFPLFLLHILWDRNHEA</sequence>
<comment type="caution">
    <text evidence="3">The sequence shown here is derived from an EMBL/GenBank/DDBJ whole genome shotgun (WGS) entry which is preliminary data.</text>
</comment>
<dbReference type="Proteomes" id="UP000664414">
    <property type="component" value="Unassembled WGS sequence"/>
</dbReference>
<feature type="chain" id="PRO_5035325693" evidence="2">
    <location>
        <begin position="22"/>
        <end position="520"/>
    </location>
</feature>
<feature type="signal peptide" evidence="2">
    <location>
        <begin position="1"/>
        <end position="21"/>
    </location>
</feature>
<dbReference type="EMBL" id="JAFKGL010000021">
    <property type="protein sequence ID" value="MBN9413335.1"/>
    <property type="molecule type" value="Genomic_DNA"/>
</dbReference>
<gene>
    <name evidence="3" type="ORF">J0H12_05380</name>
</gene>
<protein>
    <submittedName>
        <fullName evidence="3">Uncharacterized protein</fullName>
    </submittedName>
</protein>
<feature type="compositionally biased region" description="Low complexity" evidence="1">
    <location>
        <begin position="324"/>
        <end position="339"/>
    </location>
</feature>